<dbReference type="Pfam" id="PF10536">
    <property type="entry name" value="PMD"/>
    <property type="match status" value="1"/>
</dbReference>
<dbReference type="InterPro" id="IPR044824">
    <property type="entry name" value="MAIN-like"/>
</dbReference>
<evidence type="ECO:0000259" key="4">
    <source>
        <dbReference type="Pfam" id="PF10551"/>
    </source>
</evidence>
<dbReference type="Proteomes" id="UP000436088">
    <property type="component" value="Unassembled WGS sequence"/>
</dbReference>
<keyword evidence="6" id="KW-1185">Reference proteome</keyword>
<name>A0A6A3BM32_HIBSY</name>
<feature type="domain" description="Aminotransferase-like plant mobile" evidence="3">
    <location>
        <begin position="12"/>
        <end position="248"/>
    </location>
</feature>
<dbReference type="PANTHER" id="PTHR46033:SF8">
    <property type="entry name" value="PROTEIN MAINTENANCE OF MERISTEMS-LIKE"/>
    <property type="match status" value="1"/>
</dbReference>
<feature type="region of interest" description="Disordered" evidence="1">
    <location>
        <begin position="353"/>
        <end position="475"/>
    </location>
</feature>
<dbReference type="AlphaFoldDB" id="A0A6A3BM32"/>
<feature type="domain" description="MULE transposase" evidence="4">
    <location>
        <begin position="932"/>
        <end position="1031"/>
    </location>
</feature>
<gene>
    <name evidence="5" type="ORF">F3Y22_tig00110159pilonHSYRG00177</name>
</gene>
<evidence type="ECO:0000313" key="5">
    <source>
        <dbReference type="EMBL" id="KAE8715909.1"/>
    </source>
</evidence>
<reference evidence="5" key="1">
    <citation type="submission" date="2019-09" db="EMBL/GenBank/DDBJ databases">
        <title>Draft genome information of white flower Hibiscus syriacus.</title>
        <authorList>
            <person name="Kim Y.-M."/>
        </authorList>
    </citation>
    <scope>NUCLEOTIDE SEQUENCE [LARGE SCALE GENOMIC DNA]</scope>
    <source>
        <strain evidence="5">YM2019G1</strain>
    </source>
</reference>
<dbReference type="GO" id="GO:0010073">
    <property type="term" value="P:meristem maintenance"/>
    <property type="evidence" value="ECO:0007669"/>
    <property type="project" value="InterPro"/>
</dbReference>
<feature type="compositionally biased region" description="Acidic residues" evidence="1">
    <location>
        <begin position="375"/>
        <end position="388"/>
    </location>
</feature>
<dbReference type="Pfam" id="PF03108">
    <property type="entry name" value="DBD_Tnp_Mut"/>
    <property type="match status" value="1"/>
</dbReference>
<dbReference type="InterPro" id="IPR004332">
    <property type="entry name" value="Transposase_MuDR"/>
</dbReference>
<evidence type="ECO:0000256" key="1">
    <source>
        <dbReference type="SAM" id="MobiDB-lite"/>
    </source>
</evidence>
<dbReference type="EMBL" id="VEPZ02000856">
    <property type="protein sequence ID" value="KAE8715909.1"/>
    <property type="molecule type" value="Genomic_DNA"/>
</dbReference>
<dbReference type="Pfam" id="PF10551">
    <property type="entry name" value="MULE"/>
    <property type="match status" value="1"/>
</dbReference>
<evidence type="ECO:0000313" key="6">
    <source>
        <dbReference type="Proteomes" id="UP000436088"/>
    </source>
</evidence>
<proteinExistence type="predicted"/>
<comment type="caution">
    <text evidence="5">The sequence shown here is derived from an EMBL/GenBank/DDBJ whole genome shotgun (WGS) entry which is preliminary data.</text>
</comment>
<evidence type="ECO:0000259" key="2">
    <source>
        <dbReference type="Pfam" id="PF03108"/>
    </source>
</evidence>
<organism evidence="5 6">
    <name type="scientific">Hibiscus syriacus</name>
    <name type="common">Rose of Sharon</name>
    <dbReference type="NCBI Taxonomy" id="106335"/>
    <lineage>
        <taxon>Eukaryota</taxon>
        <taxon>Viridiplantae</taxon>
        <taxon>Streptophyta</taxon>
        <taxon>Embryophyta</taxon>
        <taxon>Tracheophyta</taxon>
        <taxon>Spermatophyta</taxon>
        <taxon>Magnoliopsida</taxon>
        <taxon>eudicotyledons</taxon>
        <taxon>Gunneridae</taxon>
        <taxon>Pentapetalae</taxon>
        <taxon>rosids</taxon>
        <taxon>malvids</taxon>
        <taxon>Malvales</taxon>
        <taxon>Malvaceae</taxon>
        <taxon>Malvoideae</taxon>
        <taxon>Hibiscus</taxon>
    </lineage>
</organism>
<dbReference type="InterPro" id="IPR019557">
    <property type="entry name" value="AminoTfrase-like_pln_mobile"/>
</dbReference>
<sequence>MCIDYLGAAPPEFNGGRIALSWLKANFEVLNENASEDQAKACARAYILRIIRGILMSEKSRNQVHCMWLRHLIDFDEAGRYSWGIAVLAFLFREMCQATNYNKTAIGGCLLLLQSWAWFRMPFLCPIVNEPYVFPLLLRWSMKRKDHKSIPTGLEEIRLLIDTKAGSEFQWIHYASDEVKVCIPPHLSGSLEVWISVIHLICYAIIEWHPVDRVLHQYGCTQYIPGARRNLDDVHNIDRRGKKDVNWVRKHEGLTFLGAKKDVNRLNIIVPRRVDGENVLPVLHQSHHNILIRRCRRGTCPALHLCQAHQFICHLRRVTFRARRVTFRARRVTFLARQFSQFPGSGGIVTSTPPGSLFYTGPSAPLASSTPNEENTADDDSEDEETEEQVPRRNPPRNRQPPPCGTHSRRRHRCAPGNAPSSPLRNNRGALGNAPSSPLRNNRRAPGNAPSSPLRNNRRVPGNAPSSPLRNNRIRVAGQRRLSSLQYRFPTELFPLTYTLFQLSNDDDVSMMVDAHMGSSQSLIEMYATFIEVRTTRGLSYSSHFDITYQADQVDSPTQLICNDFTLLIADPTPDTMPSSSIGRHSSATAYDLNPRGFTNNPYGNISSTSRGRHSSANVFDLHMEMPTRRQSIHIPHDTMASSSRGGHASGNLFDLNIGLSEEPSSPPEEPLWEPGADGAETGLFVEPDSPQFNVHSDDDEDDVPINTTPTKLPAHMYEADYDAMYEPEFPDLPDVGNYGLQSLVNDGNLHIGMEFASKEEAMMAIKSYNIRNSVKSRVDRSNTEKYVCYCVQRDNGCQWMVRVSKRKRKNNLWELTRYNGPHTCCATCINQDHPNLDSNIICQAIMPIVKQSSHIAVANAICKLHGEWDSSYNELPSWFHVVQRLNPGTIVEFETQHHYVNDRMVRDRCQFYRVFWTYTQCINAFKYCKPVVQIDGTFLYGKYKQVLLLVVVQDGNRNILPVAFALVQGEDIESWSFFLKNLRLHVVTRERVCIISDRGAGIKAAMDSLGTMYRPPHVQHRYCVRHIAANYYGKYKKNDERQLVVRMGYELLPQRFESMLQELFGKNKKGCEYIMDISKEMWTNAYDGGYRYGHMTTNLAEAINSTLKGASHLPVTALVKTTYFRLG</sequence>
<feature type="domain" description="Transposase MuDR plant" evidence="2">
    <location>
        <begin position="750"/>
        <end position="811"/>
    </location>
</feature>
<evidence type="ECO:0000259" key="3">
    <source>
        <dbReference type="Pfam" id="PF10536"/>
    </source>
</evidence>
<dbReference type="PANTHER" id="PTHR46033">
    <property type="entry name" value="PROTEIN MAIN-LIKE 2"/>
    <property type="match status" value="1"/>
</dbReference>
<dbReference type="InterPro" id="IPR018289">
    <property type="entry name" value="MULE_transposase_dom"/>
</dbReference>
<accession>A0A6A3BM32</accession>
<protein>
    <submittedName>
        <fullName evidence="5">Uncharacterized protein</fullName>
    </submittedName>
</protein>